<dbReference type="EMBL" id="JACBNQ010000024">
    <property type="protein sequence ID" value="NYB75592.1"/>
    <property type="molecule type" value="Genomic_DNA"/>
</dbReference>
<dbReference type="AlphaFoldDB" id="A0A974GXH2"/>
<evidence type="ECO:0008006" key="4">
    <source>
        <dbReference type="Google" id="ProtNLM"/>
    </source>
</evidence>
<evidence type="ECO:0000256" key="1">
    <source>
        <dbReference type="SAM" id="SignalP"/>
    </source>
</evidence>
<evidence type="ECO:0000313" key="2">
    <source>
        <dbReference type="EMBL" id="NYB75592.1"/>
    </source>
</evidence>
<feature type="signal peptide" evidence="1">
    <location>
        <begin position="1"/>
        <end position="19"/>
    </location>
</feature>
<sequence>MKKLHLIVLTLIMVFSITACQPKSGDADPDNNKLEGSLESILDKIYETADTSDDFKEYAKNGLQTTEIKSEDAAYFLGKDGIEFESAIASEPLMSSSAYSLCLVRVKEGADIEKIKTEIKENVDPRKWICVGVDPSNVIVDNIGDVIVLIMSDNEGSALHDAFLKLKEK</sequence>
<dbReference type="Proteomes" id="UP000611629">
    <property type="component" value="Unassembled WGS sequence"/>
</dbReference>
<feature type="chain" id="PRO_5038843105" description="DUF4358 domain-containing protein" evidence="1">
    <location>
        <begin position="20"/>
        <end position="169"/>
    </location>
</feature>
<protein>
    <recommendedName>
        <fullName evidence="4">DUF4358 domain-containing protein</fullName>
    </recommendedName>
</protein>
<name>A0A974GXH2_SEDHY</name>
<keyword evidence="1" id="KW-0732">Signal</keyword>
<keyword evidence="3" id="KW-1185">Reference proteome</keyword>
<proteinExistence type="predicted"/>
<accession>A0A974GXH2</accession>
<dbReference type="PROSITE" id="PS51257">
    <property type="entry name" value="PROKAR_LIPOPROTEIN"/>
    <property type="match status" value="1"/>
</dbReference>
<organism evidence="2 3">
    <name type="scientific">Sedimentibacter hydroxybenzoicus DSM 7310</name>
    <dbReference type="NCBI Taxonomy" id="1123245"/>
    <lineage>
        <taxon>Bacteria</taxon>
        <taxon>Bacillati</taxon>
        <taxon>Bacillota</taxon>
        <taxon>Tissierellia</taxon>
        <taxon>Sedimentibacter</taxon>
    </lineage>
</organism>
<dbReference type="RefSeq" id="WP_179239309.1">
    <property type="nucleotide sequence ID" value="NZ_JACBNQ010000024.1"/>
</dbReference>
<gene>
    <name evidence="2" type="ORF">HZF24_15700</name>
</gene>
<evidence type="ECO:0000313" key="3">
    <source>
        <dbReference type="Proteomes" id="UP000611629"/>
    </source>
</evidence>
<comment type="caution">
    <text evidence="2">The sequence shown here is derived from an EMBL/GenBank/DDBJ whole genome shotgun (WGS) entry which is preliminary data.</text>
</comment>
<reference evidence="2" key="1">
    <citation type="submission" date="2020-07" db="EMBL/GenBank/DDBJ databases">
        <title>Genomic analysis of a strain of Sedimentibacter Hydroxybenzoicus DSM7310.</title>
        <authorList>
            <person name="Ma S."/>
        </authorList>
    </citation>
    <scope>NUCLEOTIDE SEQUENCE</scope>
    <source>
        <strain evidence="2">DSM 7310</strain>
    </source>
</reference>